<dbReference type="PANTHER" id="PTHR30336:SF6">
    <property type="entry name" value="INTEGRAL MEMBRANE PROTEIN"/>
    <property type="match status" value="1"/>
</dbReference>
<keyword evidence="1" id="KW-0472">Membrane</keyword>
<protein>
    <submittedName>
        <fullName evidence="3">Protein SanA, affects membrane permeability for vancomycin</fullName>
    </submittedName>
</protein>
<dbReference type="GO" id="GO:0005886">
    <property type="term" value="C:plasma membrane"/>
    <property type="evidence" value="ECO:0007669"/>
    <property type="project" value="TreeGrafter"/>
</dbReference>
<dbReference type="Pfam" id="PF02698">
    <property type="entry name" value="DUF218"/>
    <property type="match status" value="1"/>
</dbReference>
<dbReference type="CDD" id="cd06259">
    <property type="entry name" value="YdcF-like"/>
    <property type="match status" value="1"/>
</dbReference>
<keyword evidence="1" id="KW-1133">Transmembrane helix</keyword>
<evidence type="ECO:0000256" key="1">
    <source>
        <dbReference type="SAM" id="Phobius"/>
    </source>
</evidence>
<dbReference type="EMBL" id="FMHZ01000002">
    <property type="protein sequence ID" value="SCL59837.1"/>
    <property type="molecule type" value="Genomic_DNA"/>
</dbReference>
<dbReference type="Proteomes" id="UP000199001">
    <property type="component" value="Unassembled WGS sequence"/>
</dbReference>
<dbReference type="InterPro" id="IPR051599">
    <property type="entry name" value="Cell_Envelope_Assoc"/>
</dbReference>
<accession>A0A1C6V0V8</accession>
<reference evidence="4" key="1">
    <citation type="submission" date="2016-06" db="EMBL/GenBank/DDBJ databases">
        <authorList>
            <person name="Varghese N."/>
            <person name="Submissions Spin"/>
        </authorList>
    </citation>
    <scope>NUCLEOTIDE SEQUENCE [LARGE SCALE GENOMIC DNA]</scope>
    <source>
        <strain evidence="4">DSM 43903</strain>
    </source>
</reference>
<keyword evidence="4" id="KW-1185">Reference proteome</keyword>
<dbReference type="InterPro" id="IPR003848">
    <property type="entry name" value="DUF218"/>
</dbReference>
<keyword evidence="1" id="KW-0812">Transmembrane</keyword>
<dbReference type="AlphaFoldDB" id="A0A1C6V0V8"/>
<name>A0A1C6V0V8_9ACTN</name>
<evidence type="ECO:0000313" key="4">
    <source>
        <dbReference type="Proteomes" id="UP000199001"/>
    </source>
</evidence>
<feature type="domain" description="DUF218" evidence="2">
    <location>
        <begin position="60"/>
        <end position="201"/>
    </location>
</feature>
<evidence type="ECO:0000259" key="2">
    <source>
        <dbReference type="Pfam" id="PF02698"/>
    </source>
</evidence>
<feature type="transmembrane region" description="Helical" evidence="1">
    <location>
        <begin position="21"/>
        <end position="41"/>
    </location>
</feature>
<proteinExistence type="predicted"/>
<gene>
    <name evidence="3" type="ORF">GA0070606_3172</name>
</gene>
<dbReference type="STRING" id="47855.GA0070606_3172"/>
<organism evidence="3 4">
    <name type="scientific">Micromonospora citrea</name>
    <dbReference type="NCBI Taxonomy" id="47855"/>
    <lineage>
        <taxon>Bacteria</taxon>
        <taxon>Bacillati</taxon>
        <taxon>Actinomycetota</taxon>
        <taxon>Actinomycetes</taxon>
        <taxon>Micromonosporales</taxon>
        <taxon>Micromonosporaceae</taxon>
        <taxon>Micromonospora</taxon>
    </lineage>
</organism>
<dbReference type="PANTHER" id="PTHR30336">
    <property type="entry name" value="INNER MEMBRANE PROTEIN, PROBABLE PERMEASE"/>
    <property type="match status" value="1"/>
</dbReference>
<sequence>MPPVTGAAGPEGRSPRRRRRLIRVAVIGLAALLLASLPWLWTTVAARGHLHDEADAPAADVVIVLGTAVAADRSQPGDRLTGRLETAAELVHSGRARVVLVSGDGGGTSGDEPTVMTAYLTERLGVDPRRVVADPYGLDTYDSCARARDVYGVERALVVTQSYHLSRAVTLCRHLGVDAEGVTARCTGCGPVLLVGKAARDYFASGKAAWDAVRRRPPAVSSPADPAVREALKG</sequence>
<evidence type="ECO:0000313" key="3">
    <source>
        <dbReference type="EMBL" id="SCL59837.1"/>
    </source>
</evidence>